<keyword evidence="2" id="KW-1185">Reference proteome</keyword>
<protein>
    <submittedName>
        <fullName evidence="1">Uncharacterized protein</fullName>
    </submittedName>
</protein>
<evidence type="ECO:0000313" key="1">
    <source>
        <dbReference type="EMBL" id="MEQ2487217.1"/>
    </source>
</evidence>
<gene>
    <name evidence="1" type="ORF">AAAT34_09155</name>
</gene>
<accession>A0ABV1FS50</accession>
<proteinExistence type="predicted"/>
<comment type="caution">
    <text evidence="1">The sequence shown here is derived from an EMBL/GenBank/DDBJ whole genome shotgun (WGS) entry which is preliminary data.</text>
</comment>
<evidence type="ECO:0000313" key="2">
    <source>
        <dbReference type="Proteomes" id="UP001487296"/>
    </source>
</evidence>
<dbReference type="EMBL" id="JBBNFP010000036">
    <property type="protein sequence ID" value="MEQ2487217.1"/>
    <property type="molecule type" value="Genomic_DNA"/>
</dbReference>
<sequence length="160" mass="18694">MKNISKNKEQKILKFIQELSWLVDSNKDITINDILEMLQNRSSDCFSRHSSIKDETRQLVGILPQMFQDEELFPKKEDILSFADEVLGLKLNPMSKRSRIEYIGNIVCKISKMEAHCHSRLVTALEAMLENDSCMAEVKKRKKNEPNFSWNETINKLKLF</sequence>
<name>A0ABV1FS50_9BACT</name>
<reference evidence="1 2" key="1">
    <citation type="submission" date="2024-04" db="EMBL/GenBank/DDBJ databases">
        <title>Human intestinal bacterial collection.</title>
        <authorList>
            <person name="Pauvert C."/>
            <person name="Hitch T.C.A."/>
            <person name="Clavel T."/>
        </authorList>
    </citation>
    <scope>NUCLEOTIDE SEQUENCE [LARGE SCALE GENOMIC DNA]</scope>
    <source>
        <strain evidence="1 2">CLA-AA-H145</strain>
    </source>
</reference>
<dbReference type="RefSeq" id="WP_215760258.1">
    <property type="nucleotide sequence ID" value="NZ_JAHKBE010000036.1"/>
</dbReference>
<dbReference type="Proteomes" id="UP001487296">
    <property type="component" value="Unassembled WGS sequence"/>
</dbReference>
<organism evidence="1 2">
    <name type="scientific">Hallella faecis</name>
    <dbReference type="NCBI Taxonomy" id="2841596"/>
    <lineage>
        <taxon>Bacteria</taxon>
        <taxon>Pseudomonadati</taxon>
        <taxon>Bacteroidota</taxon>
        <taxon>Bacteroidia</taxon>
        <taxon>Bacteroidales</taxon>
        <taxon>Prevotellaceae</taxon>
        <taxon>Hallella</taxon>
    </lineage>
</organism>